<dbReference type="PROSITE" id="PS50927">
    <property type="entry name" value="BULB_LECTIN"/>
    <property type="match status" value="1"/>
</dbReference>
<feature type="region of interest" description="Disordered" evidence="1">
    <location>
        <begin position="226"/>
        <end position="343"/>
    </location>
</feature>
<comment type="caution">
    <text evidence="3">The sequence shown here is derived from an EMBL/GenBank/DDBJ whole genome shotgun (WGS) entry which is preliminary data.</text>
</comment>
<name>A0AAD5SDY3_9FUNG</name>
<evidence type="ECO:0000259" key="2">
    <source>
        <dbReference type="PROSITE" id="PS50927"/>
    </source>
</evidence>
<dbReference type="Gene3D" id="2.90.10.30">
    <property type="match status" value="1"/>
</dbReference>
<dbReference type="PANTHER" id="PTHR33351">
    <property type="entry name" value="HISACTOPHILIN-1-RELATED"/>
    <property type="match status" value="1"/>
</dbReference>
<dbReference type="GO" id="GO:0051015">
    <property type="term" value="F:actin filament binding"/>
    <property type="evidence" value="ECO:0007669"/>
    <property type="project" value="TreeGrafter"/>
</dbReference>
<dbReference type="SUPFAM" id="SSF50405">
    <property type="entry name" value="Actin-crosslinking proteins"/>
    <property type="match status" value="1"/>
</dbReference>
<feature type="compositionally biased region" description="Low complexity" evidence="1">
    <location>
        <begin position="305"/>
        <end position="317"/>
    </location>
</feature>
<evidence type="ECO:0000313" key="3">
    <source>
        <dbReference type="EMBL" id="KAJ3053288.1"/>
    </source>
</evidence>
<accession>A0AAD5SDY3</accession>
<dbReference type="InterPro" id="IPR036426">
    <property type="entry name" value="Bulb-type_lectin_dom_sf"/>
</dbReference>
<dbReference type="Gene3D" id="2.90.10.10">
    <property type="entry name" value="Bulb-type lectin domain"/>
    <property type="match status" value="1"/>
</dbReference>
<feature type="compositionally biased region" description="Polar residues" evidence="1">
    <location>
        <begin position="318"/>
        <end position="343"/>
    </location>
</feature>
<dbReference type="InterPro" id="IPR052883">
    <property type="entry name" value="Hisactophilin"/>
</dbReference>
<dbReference type="InterPro" id="IPR008999">
    <property type="entry name" value="Actin-crosslinking"/>
</dbReference>
<dbReference type="Proteomes" id="UP001212841">
    <property type="component" value="Unassembled WGS sequence"/>
</dbReference>
<dbReference type="PANTHER" id="PTHR33351:SF1">
    <property type="entry name" value="IG-LIKE DOMAIN-CONTAINING PROTEIN-RELATED"/>
    <property type="match status" value="1"/>
</dbReference>
<dbReference type="SUPFAM" id="SSF57184">
    <property type="entry name" value="Growth factor receptor domain"/>
    <property type="match status" value="1"/>
</dbReference>
<dbReference type="GO" id="GO:0015629">
    <property type="term" value="C:actin cytoskeleton"/>
    <property type="evidence" value="ECO:0007669"/>
    <property type="project" value="TreeGrafter"/>
</dbReference>
<dbReference type="Gene3D" id="2.80.10.50">
    <property type="match status" value="1"/>
</dbReference>
<protein>
    <recommendedName>
        <fullName evidence="2">Bulb-type lectin domain-containing protein</fullName>
    </recommendedName>
</protein>
<dbReference type="InterPro" id="IPR001480">
    <property type="entry name" value="Bulb-type_lectin_dom"/>
</dbReference>
<sequence>MAESAGPSWLGHQLCCGTDEELFNTKPGQNVTLYTWRGARKFRLKSVGANRQSPFSRIEKRKASSFKKKGVTKVTAPLERRATPKFNVFNATTVPAPICLPLVSINPIANVYHEDLVGVRGANTRWGTGFPVPVGYAISCVNVDSACGVDQTFTQVFSSSLSYSISTSNTSSFTRSLGTTVTTGQESAFASSISDTLEESWSHTSAQEKSTSVADTISQTLTKTSEVSLAKSHTTSDETTTGGSETFESVDTRSSGGSLANSCEDTNTSESGWQSETSQTNNWENTHSDSHGTTSSWSKGHTDSDTTTSTQSDSISDAITNSRTTEQGFSNTESDTVGNSKSKTFGSTNTYSESFTKAQDISNSINTAMAVDQGQVQSIETTTTVSQHFDFTVSVGACRVPVIMTRIKSVSVPWACKDAATNETLVVATDVYPTYEKGLPIVSLALCSSKLVEFQVENDQFNQKNAQSGGDRNRDTLTSGQVLTAGSFLTSPKGSHTLTMDTSGALIFRQYTKVLWTSETDYLAGYSPQARITDQGHLVIEAKGFFNKVRTNDTQYVIMWSTQPMHQQYQVGIYGGTGYNLVVQEETTGLFLNQNGVPDIVLYDSKAVPIWQAMNTQYKNRYGYKHPFDYELPTNVVTKANRQFQNDPHNAIDSAVRLITNTSTLISRDANCAAKIAQNTGIVSPNGRFKLILDGKGNLLVKDGTRTMWSPRTANMWYATPPYSLQLSSVGELFVSDSKGWQTFRTANIFVNSTSGPYTVNMTDAGRLSILDNKKFEVWTAWPLANANTTYFAWIPFPAKWCDSACELCRPGSITQLLSNGRVLNTMIDGELLTSPFSNSSLELSNGTLTFYGLERQKKVFYQSTLADVNNELKLGSYGDLNLVDTNGSMLWSNGIKAENGTYRLFISNSTETSTPEARLTILDANNNTVWDFPSTCVTPSYRHTNGTCLHCADPQSYFDGPAFKCLCNTNYTSIVDYETSQPVCTKCLPPQGLFSGNCERCADKNASIGPNRVCTCNTGYTNQTDVGTKQNVCALPCSYPNALKNGVCASCPSNAHMDETGTCVCNTGFTSQTDVSTKAKACLPPCNFPKAIKNGVCTSCPDTNAHMDETGACPCNDGTISQTDVSTKLKLCAPACGFPRAIKNGVCASCDTTQPQHMNENGDCVCNTGNVWQLETSSNLWKCLPGYHLKSWFGTYIRWNDNNAYVDLNTIPAGADGQWETWRIIYHTSTKVSLQSFRGAYLVPRDSQWVTLSSTLTDDAKWDVEIRNGYWGFKSRGGMWLSARQDLSAMLSPNFQEWEYWTVGTI</sequence>
<reference evidence="3" key="1">
    <citation type="submission" date="2020-05" db="EMBL/GenBank/DDBJ databases">
        <title>Phylogenomic resolution of chytrid fungi.</title>
        <authorList>
            <person name="Stajich J.E."/>
            <person name="Amses K."/>
            <person name="Simmons R."/>
            <person name="Seto K."/>
            <person name="Myers J."/>
            <person name="Bonds A."/>
            <person name="Quandt C.A."/>
            <person name="Barry K."/>
            <person name="Liu P."/>
            <person name="Grigoriev I."/>
            <person name="Longcore J.E."/>
            <person name="James T.Y."/>
        </authorList>
    </citation>
    <scope>NUCLEOTIDE SEQUENCE</scope>
    <source>
        <strain evidence="3">JEL0318</strain>
    </source>
</reference>
<evidence type="ECO:0000313" key="4">
    <source>
        <dbReference type="Proteomes" id="UP001212841"/>
    </source>
</evidence>
<evidence type="ECO:0000256" key="1">
    <source>
        <dbReference type="SAM" id="MobiDB-lite"/>
    </source>
</evidence>
<feature type="compositionally biased region" description="Low complexity" evidence="1">
    <location>
        <begin position="237"/>
        <end position="246"/>
    </location>
</feature>
<dbReference type="EMBL" id="JADGJD010000220">
    <property type="protein sequence ID" value="KAJ3053288.1"/>
    <property type="molecule type" value="Genomic_DNA"/>
</dbReference>
<gene>
    <name evidence="3" type="ORF">HK097_004619</name>
</gene>
<dbReference type="InterPro" id="IPR009030">
    <property type="entry name" value="Growth_fac_rcpt_cys_sf"/>
</dbReference>
<organism evidence="3 4">
    <name type="scientific">Rhizophlyctis rosea</name>
    <dbReference type="NCBI Taxonomy" id="64517"/>
    <lineage>
        <taxon>Eukaryota</taxon>
        <taxon>Fungi</taxon>
        <taxon>Fungi incertae sedis</taxon>
        <taxon>Chytridiomycota</taxon>
        <taxon>Chytridiomycota incertae sedis</taxon>
        <taxon>Chytridiomycetes</taxon>
        <taxon>Rhizophlyctidales</taxon>
        <taxon>Rhizophlyctidaceae</taxon>
        <taxon>Rhizophlyctis</taxon>
    </lineage>
</organism>
<dbReference type="CDD" id="cd00257">
    <property type="entry name" value="beta-trefoil_FSCN-like"/>
    <property type="match status" value="1"/>
</dbReference>
<dbReference type="SUPFAM" id="SSF51110">
    <property type="entry name" value="alpha-D-mannose-specific plant lectins"/>
    <property type="match status" value="2"/>
</dbReference>
<feature type="compositionally biased region" description="Polar residues" evidence="1">
    <location>
        <begin position="247"/>
        <end position="299"/>
    </location>
</feature>
<feature type="domain" description="Bulb-type lectin" evidence="2">
    <location>
        <begin position="474"/>
        <end position="596"/>
    </location>
</feature>
<dbReference type="GO" id="GO:0030041">
    <property type="term" value="P:actin filament polymerization"/>
    <property type="evidence" value="ECO:0007669"/>
    <property type="project" value="TreeGrafter"/>
</dbReference>
<proteinExistence type="predicted"/>
<keyword evidence="4" id="KW-1185">Reference proteome</keyword>